<dbReference type="STRING" id="479435.Kfla_2085"/>
<dbReference type="EMBL" id="CP001736">
    <property type="protein sequence ID" value="ADB31167.1"/>
    <property type="molecule type" value="Genomic_DNA"/>
</dbReference>
<dbReference type="RefSeq" id="WP_012919723.1">
    <property type="nucleotide sequence ID" value="NC_013729.1"/>
</dbReference>
<proteinExistence type="predicted"/>
<sequence>MITVKPVPAGTFTAVNDGNGNTGWLHNCGAFTWSPTQPHRCGVCWSAMRNRQAFNGQWHKAYLNKEAAA</sequence>
<gene>
    <name evidence="1" type="ordered locus">Kfla_2085</name>
</gene>
<accession>D2PS43</accession>
<reference evidence="1 2" key="2">
    <citation type="journal article" date="2010" name="Stand. Genomic Sci.">
        <title>Complete genome sequence of Kribbella flavida type strain (IFO 14399).</title>
        <authorList>
            <person name="Pukall R."/>
            <person name="Lapidus A."/>
            <person name="Glavina Del Rio T."/>
            <person name="Copeland A."/>
            <person name="Tice H."/>
            <person name="Cheng J.-F."/>
            <person name="Lucas S."/>
            <person name="Chen F."/>
            <person name="Nolan M."/>
            <person name="LaButti K."/>
            <person name="Pati A."/>
            <person name="Ivanova N."/>
            <person name="Mavrommatis K."/>
            <person name="Mikhailova N."/>
            <person name="Pitluck S."/>
            <person name="Bruce D."/>
            <person name="Goodwin L."/>
            <person name="Land M."/>
            <person name="Hauser L."/>
            <person name="Chang Y.-J."/>
            <person name="Jeffries C.D."/>
            <person name="Chen A."/>
            <person name="Palaniappan K."/>
            <person name="Chain P."/>
            <person name="Rohde M."/>
            <person name="Goeker M."/>
            <person name="Bristow J."/>
            <person name="Eisen J.A."/>
            <person name="Markowitz V."/>
            <person name="Hugenholtz P."/>
            <person name="Kyrpides N.C."/>
            <person name="Klenk H.-P."/>
            <person name="Brettin T."/>
        </authorList>
    </citation>
    <scope>NUCLEOTIDE SEQUENCE [LARGE SCALE GENOMIC DNA]</scope>
    <source>
        <strain evidence="2">DSM 17836 / JCM 10339 / NBRC 14399</strain>
    </source>
</reference>
<evidence type="ECO:0000313" key="1">
    <source>
        <dbReference type="EMBL" id="ADB31167.1"/>
    </source>
</evidence>
<dbReference type="HOGENOM" id="CLU_2770509_0_0_11"/>
<reference evidence="2" key="1">
    <citation type="submission" date="2009-09" db="EMBL/GenBank/DDBJ databases">
        <title>The complete genome of Kribbella flavida DSM 17836.</title>
        <authorList>
            <consortium name="US DOE Joint Genome Institute (JGI-PGF)"/>
            <person name="Lucas S."/>
            <person name="Copeland A."/>
            <person name="Lapidus A."/>
            <person name="Glavina del Rio T."/>
            <person name="Dalin E."/>
            <person name="Tice H."/>
            <person name="Bruce D."/>
            <person name="Goodwin L."/>
            <person name="Pitluck S."/>
            <person name="Kyrpides N."/>
            <person name="Mavromatis K."/>
            <person name="Ivanova N."/>
            <person name="Saunders E."/>
            <person name="Brettin T."/>
            <person name="Detter J.C."/>
            <person name="Han C."/>
            <person name="Larimer F."/>
            <person name="Land M."/>
            <person name="Hauser L."/>
            <person name="Markowitz V."/>
            <person name="Cheng J.-F."/>
            <person name="Hugenholtz P."/>
            <person name="Woyke T."/>
            <person name="Wu D."/>
            <person name="Pukall R."/>
            <person name="Klenk H.-P."/>
            <person name="Eisen J.A."/>
        </authorList>
    </citation>
    <scope>NUCLEOTIDE SEQUENCE [LARGE SCALE GENOMIC DNA]</scope>
    <source>
        <strain evidence="2">DSM 17836 / JCM 10339 / NBRC 14399</strain>
    </source>
</reference>
<dbReference type="AlphaFoldDB" id="D2PS43"/>
<dbReference type="KEGG" id="kfl:Kfla_2085"/>
<organism evidence="1 2">
    <name type="scientific">Kribbella flavida (strain DSM 17836 / JCM 10339 / NBRC 14399)</name>
    <dbReference type="NCBI Taxonomy" id="479435"/>
    <lineage>
        <taxon>Bacteria</taxon>
        <taxon>Bacillati</taxon>
        <taxon>Actinomycetota</taxon>
        <taxon>Actinomycetes</taxon>
        <taxon>Propionibacteriales</taxon>
        <taxon>Kribbellaceae</taxon>
        <taxon>Kribbella</taxon>
    </lineage>
</organism>
<dbReference type="OrthoDB" id="3829368at2"/>
<protein>
    <submittedName>
        <fullName evidence="1">Uncharacterized protein</fullName>
    </submittedName>
</protein>
<name>D2PS43_KRIFD</name>
<dbReference type="Proteomes" id="UP000007967">
    <property type="component" value="Chromosome"/>
</dbReference>
<keyword evidence="2" id="KW-1185">Reference proteome</keyword>
<evidence type="ECO:0000313" key="2">
    <source>
        <dbReference type="Proteomes" id="UP000007967"/>
    </source>
</evidence>